<evidence type="ECO:0000259" key="16">
    <source>
        <dbReference type="SMART" id="SM00484"/>
    </source>
</evidence>
<evidence type="ECO:0000256" key="4">
    <source>
        <dbReference type="ARBA" id="ARBA00022722"/>
    </source>
</evidence>
<dbReference type="SUPFAM" id="SSF47807">
    <property type="entry name" value="5' to 3' exonuclease, C-terminal subdomain"/>
    <property type="match status" value="1"/>
</dbReference>
<evidence type="ECO:0000256" key="10">
    <source>
        <dbReference type="ARBA" id="ARBA00022842"/>
    </source>
</evidence>
<dbReference type="GO" id="GO:0006281">
    <property type="term" value="P:DNA repair"/>
    <property type="evidence" value="ECO:0007669"/>
    <property type="project" value="UniProtKB-KW"/>
</dbReference>
<evidence type="ECO:0000313" key="18">
    <source>
        <dbReference type="Proteomes" id="UP000612055"/>
    </source>
</evidence>
<keyword evidence="5" id="KW-0479">Metal-binding</keyword>
<dbReference type="FunFam" id="1.10.150.20:FF:000009">
    <property type="entry name" value="Flap endonuclease 1"/>
    <property type="match status" value="1"/>
</dbReference>
<dbReference type="GO" id="GO:0008409">
    <property type="term" value="F:5'-3' exonuclease activity"/>
    <property type="evidence" value="ECO:0007669"/>
    <property type="project" value="TreeGrafter"/>
</dbReference>
<dbReference type="SMART" id="SM00484">
    <property type="entry name" value="XPGI"/>
    <property type="match status" value="1"/>
</dbReference>
<comment type="similarity">
    <text evidence="14">Belongs to the XPG/RAD2 endonuclease family. FEN1 subfamily.</text>
</comment>
<dbReference type="Gene3D" id="3.40.50.1010">
    <property type="entry name" value="5'-nuclease"/>
    <property type="match status" value="1"/>
</dbReference>
<dbReference type="InterPro" id="IPR006084">
    <property type="entry name" value="XPG/Rad2"/>
</dbReference>
<evidence type="ECO:0000256" key="13">
    <source>
        <dbReference type="ARBA" id="ARBA00023242"/>
    </source>
</evidence>
<feature type="region of interest" description="Disordered" evidence="15">
    <location>
        <begin position="201"/>
        <end position="248"/>
    </location>
</feature>
<evidence type="ECO:0000256" key="2">
    <source>
        <dbReference type="ARBA" id="ARBA00022553"/>
    </source>
</evidence>
<keyword evidence="3" id="KW-0235">DNA replication</keyword>
<dbReference type="PANTHER" id="PTHR11081">
    <property type="entry name" value="FLAP ENDONUCLEASE FAMILY MEMBER"/>
    <property type="match status" value="1"/>
</dbReference>
<dbReference type="AlphaFoldDB" id="A0A835Y6X4"/>
<keyword evidence="4" id="KW-0540">Nuclease</keyword>
<evidence type="ECO:0000256" key="15">
    <source>
        <dbReference type="SAM" id="MobiDB-lite"/>
    </source>
</evidence>
<keyword evidence="10" id="KW-0460">Magnesium</keyword>
<dbReference type="GO" id="GO:0006260">
    <property type="term" value="P:DNA replication"/>
    <property type="evidence" value="ECO:0007669"/>
    <property type="project" value="UniProtKB-KW"/>
</dbReference>
<feature type="compositionally biased region" description="Basic and acidic residues" evidence="15">
    <location>
        <begin position="210"/>
        <end position="222"/>
    </location>
</feature>
<sequence>MGVPIIEAPSEAEAQCAEMAKGGLVYGLATEDMDSLTFGAPRVIRHLMASQSKELPIQEFDRSVVLSELGLSDDQFIDMCILMGCDYCGTIRGIGAVRALQLIKKHGSIEAILGELDPVKFPVPEPFPHKESHAYFKEPEVTKSADLPPLKWTDPDEEGLVQFLVNEKSFNEQRIRAAVGRIKAHKGKANQGRLENFFTVLPKANPTPKPDAKGKGKEDAKRKGAPAGGAAGGAAKKGKMGVGGGKKK</sequence>
<evidence type="ECO:0000256" key="7">
    <source>
        <dbReference type="ARBA" id="ARBA00022763"/>
    </source>
</evidence>
<keyword evidence="13" id="KW-0539">Nucleus</keyword>
<dbReference type="InterPro" id="IPR008918">
    <property type="entry name" value="HhH2"/>
</dbReference>
<organism evidence="17 18">
    <name type="scientific">Edaphochlamys debaryana</name>
    <dbReference type="NCBI Taxonomy" id="47281"/>
    <lineage>
        <taxon>Eukaryota</taxon>
        <taxon>Viridiplantae</taxon>
        <taxon>Chlorophyta</taxon>
        <taxon>core chlorophytes</taxon>
        <taxon>Chlorophyceae</taxon>
        <taxon>CS clade</taxon>
        <taxon>Chlamydomonadales</taxon>
        <taxon>Chlamydomonadales incertae sedis</taxon>
        <taxon>Edaphochlamys</taxon>
    </lineage>
</organism>
<evidence type="ECO:0000256" key="5">
    <source>
        <dbReference type="ARBA" id="ARBA00022723"/>
    </source>
</evidence>
<name>A0A835Y6X4_9CHLO</name>
<comment type="cofactor">
    <cofactor evidence="1">
        <name>Mg(2+)</name>
        <dbReference type="ChEBI" id="CHEBI:18420"/>
    </cofactor>
</comment>
<feature type="domain" description="XPG-I" evidence="16">
    <location>
        <begin position="1"/>
        <end position="71"/>
    </location>
</feature>
<keyword evidence="2" id="KW-0597">Phosphoprotein</keyword>
<dbReference type="OrthoDB" id="1937206at2759"/>
<accession>A0A835Y6X4</accession>
<keyword evidence="11" id="KW-0496">Mitochondrion</keyword>
<keyword evidence="18" id="KW-1185">Reference proteome</keyword>
<evidence type="ECO:0000256" key="12">
    <source>
        <dbReference type="ARBA" id="ARBA00023204"/>
    </source>
</evidence>
<evidence type="ECO:0000256" key="14">
    <source>
        <dbReference type="ARBA" id="ARBA00034726"/>
    </source>
</evidence>
<dbReference type="InterPro" id="IPR029060">
    <property type="entry name" value="PIN-like_dom_sf"/>
</dbReference>
<dbReference type="GO" id="GO:0003677">
    <property type="term" value="F:DNA binding"/>
    <property type="evidence" value="ECO:0007669"/>
    <property type="project" value="InterPro"/>
</dbReference>
<evidence type="ECO:0000256" key="1">
    <source>
        <dbReference type="ARBA" id="ARBA00001946"/>
    </source>
</evidence>
<evidence type="ECO:0000256" key="8">
    <source>
        <dbReference type="ARBA" id="ARBA00022801"/>
    </source>
</evidence>
<keyword evidence="6" id="KW-0255">Endonuclease</keyword>
<proteinExistence type="inferred from homology"/>
<dbReference type="PANTHER" id="PTHR11081:SF9">
    <property type="entry name" value="FLAP ENDONUCLEASE 1"/>
    <property type="match status" value="1"/>
</dbReference>
<protein>
    <recommendedName>
        <fullName evidence="16">XPG-I domain-containing protein</fullName>
    </recommendedName>
</protein>
<evidence type="ECO:0000313" key="17">
    <source>
        <dbReference type="EMBL" id="KAG2495276.1"/>
    </source>
</evidence>
<dbReference type="EMBL" id="JAEHOE010000025">
    <property type="protein sequence ID" value="KAG2495276.1"/>
    <property type="molecule type" value="Genomic_DNA"/>
</dbReference>
<dbReference type="Gene3D" id="1.10.150.20">
    <property type="entry name" value="5' to 3' exonuclease, C-terminal subdomain"/>
    <property type="match status" value="1"/>
</dbReference>
<reference evidence="17" key="1">
    <citation type="journal article" date="2020" name="bioRxiv">
        <title>Comparative genomics of Chlamydomonas.</title>
        <authorList>
            <person name="Craig R.J."/>
            <person name="Hasan A.R."/>
            <person name="Ness R.W."/>
            <person name="Keightley P.D."/>
        </authorList>
    </citation>
    <scope>NUCLEOTIDE SEQUENCE</scope>
    <source>
        <strain evidence="17">CCAP 11/70</strain>
    </source>
</reference>
<dbReference type="InterPro" id="IPR036279">
    <property type="entry name" value="5-3_exonuclease_C_sf"/>
</dbReference>
<evidence type="ECO:0000256" key="3">
    <source>
        <dbReference type="ARBA" id="ARBA00022705"/>
    </source>
</evidence>
<dbReference type="CDD" id="cd09907">
    <property type="entry name" value="H3TH_FEN1-Euk"/>
    <property type="match status" value="1"/>
</dbReference>
<keyword evidence="7" id="KW-0227">DNA damage</keyword>
<dbReference type="SMART" id="SM00279">
    <property type="entry name" value="HhH2"/>
    <property type="match status" value="1"/>
</dbReference>
<keyword evidence="8" id="KW-0378">Hydrolase</keyword>
<dbReference type="SUPFAM" id="SSF88723">
    <property type="entry name" value="PIN domain-like"/>
    <property type="match status" value="1"/>
</dbReference>
<dbReference type="InterPro" id="IPR006086">
    <property type="entry name" value="XPG-I_dom"/>
</dbReference>
<comment type="caution">
    <text evidence="17">The sequence shown here is derived from an EMBL/GenBank/DDBJ whole genome shotgun (WGS) entry which is preliminary data.</text>
</comment>
<keyword evidence="9" id="KW-0269">Exonuclease</keyword>
<dbReference type="Pfam" id="PF00867">
    <property type="entry name" value="XPG_I"/>
    <property type="match status" value="1"/>
</dbReference>
<gene>
    <name evidence="17" type="ORF">HYH03_006549</name>
</gene>
<evidence type="ECO:0000256" key="11">
    <source>
        <dbReference type="ARBA" id="ARBA00023128"/>
    </source>
</evidence>
<keyword evidence="12" id="KW-0234">DNA repair</keyword>
<dbReference type="Proteomes" id="UP000612055">
    <property type="component" value="Unassembled WGS sequence"/>
</dbReference>
<evidence type="ECO:0000256" key="9">
    <source>
        <dbReference type="ARBA" id="ARBA00022839"/>
    </source>
</evidence>
<dbReference type="GO" id="GO:0046872">
    <property type="term" value="F:metal ion binding"/>
    <property type="evidence" value="ECO:0007669"/>
    <property type="project" value="UniProtKB-KW"/>
</dbReference>
<dbReference type="PRINTS" id="PR00853">
    <property type="entry name" value="XPGRADSUPER"/>
</dbReference>
<evidence type="ECO:0000256" key="6">
    <source>
        <dbReference type="ARBA" id="ARBA00022759"/>
    </source>
</evidence>
<dbReference type="GO" id="GO:0017108">
    <property type="term" value="F:5'-flap endonuclease activity"/>
    <property type="evidence" value="ECO:0007669"/>
    <property type="project" value="TreeGrafter"/>
</dbReference>